<dbReference type="Pfam" id="PF05239">
    <property type="entry name" value="PRC"/>
    <property type="match status" value="1"/>
</dbReference>
<evidence type="ECO:0000313" key="2">
    <source>
        <dbReference type="EMBL" id="AZT91618.1"/>
    </source>
</evidence>
<dbReference type="PANTHER" id="PTHR40061">
    <property type="entry name" value="SPORULATION PROTEIN YLMC-RELATED"/>
    <property type="match status" value="1"/>
</dbReference>
<evidence type="ECO:0000259" key="1">
    <source>
        <dbReference type="Pfam" id="PF05239"/>
    </source>
</evidence>
<dbReference type="InterPro" id="IPR014238">
    <property type="entry name" value="Spore_YlmC/YmxH"/>
</dbReference>
<sequence length="76" mass="8465">MFKSSDLREKDVINISDGKKLGKVCDLEVDVKTGKVDAIVVPAPFSVGSIFSKEKDYVIPWDRIKKIGEDVILVEI</sequence>
<dbReference type="KEGG" id="ccha:ELD05_02920"/>
<dbReference type="InterPro" id="IPR027275">
    <property type="entry name" value="PRC-brl_dom"/>
</dbReference>
<proteinExistence type="predicted"/>
<dbReference type="AlphaFoldDB" id="A0A3T0D9E5"/>
<dbReference type="SUPFAM" id="SSF50346">
    <property type="entry name" value="PRC-barrel domain"/>
    <property type="match status" value="1"/>
</dbReference>
<dbReference type="Proteomes" id="UP000282930">
    <property type="component" value="Chromosome"/>
</dbReference>
<dbReference type="RefSeq" id="WP_011916735.1">
    <property type="nucleotide sequence ID" value="NZ_CP034791.1"/>
</dbReference>
<dbReference type="EMBL" id="CP034791">
    <property type="protein sequence ID" value="AZT91618.1"/>
    <property type="molecule type" value="Genomic_DNA"/>
</dbReference>
<gene>
    <name evidence="2" type="ORF">ELD05_02920</name>
</gene>
<organism evidence="2 3">
    <name type="scientific">Caldicellulosiruptor changbaiensis</name>
    <dbReference type="NCBI Taxonomy" id="1222016"/>
    <lineage>
        <taxon>Bacteria</taxon>
        <taxon>Bacillati</taxon>
        <taxon>Bacillota</taxon>
        <taxon>Bacillota incertae sedis</taxon>
        <taxon>Caldicellulosiruptorales</taxon>
        <taxon>Caldicellulosiruptoraceae</taxon>
        <taxon>Caldicellulosiruptor</taxon>
    </lineage>
</organism>
<protein>
    <submittedName>
        <fullName evidence="2">YlmC/YmxH family sporulation protein</fullName>
    </submittedName>
</protein>
<evidence type="ECO:0000313" key="3">
    <source>
        <dbReference type="Proteomes" id="UP000282930"/>
    </source>
</evidence>
<dbReference type="PANTHER" id="PTHR40061:SF1">
    <property type="entry name" value="SPORULATION PROTEIN YLMC-RELATED"/>
    <property type="match status" value="1"/>
</dbReference>
<reference evidence="2 3" key="1">
    <citation type="submission" date="2018-12" db="EMBL/GenBank/DDBJ databases">
        <title>Genome sequence from the cellulolytic species, Caldicellulosiruptor changbaiensis.</title>
        <authorList>
            <person name="Blumer-Schuette S.E."/>
            <person name="Mendoza C."/>
        </authorList>
    </citation>
    <scope>NUCLEOTIDE SEQUENCE [LARGE SCALE GENOMIC DNA]</scope>
    <source>
        <strain evidence="2 3">CBS-Z</strain>
    </source>
</reference>
<name>A0A3T0D9E5_9FIRM</name>
<dbReference type="InterPro" id="IPR011033">
    <property type="entry name" value="PRC_barrel-like_sf"/>
</dbReference>
<dbReference type="NCBIfam" id="TIGR02888">
    <property type="entry name" value="spore_YlmC_YmxH"/>
    <property type="match status" value="1"/>
</dbReference>
<accession>A0A3T0D9E5</accession>
<feature type="domain" description="PRC-barrel" evidence="1">
    <location>
        <begin position="1"/>
        <end position="75"/>
    </location>
</feature>
<keyword evidence="3" id="KW-1185">Reference proteome</keyword>
<dbReference type="Gene3D" id="2.30.30.240">
    <property type="entry name" value="PRC-barrel domain"/>
    <property type="match status" value="1"/>
</dbReference>